<gene>
    <name evidence="5" type="ORF">H9966_09325</name>
</gene>
<evidence type="ECO:0000256" key="3">
    <source>
        <dbReference type="ARBA" id="ARBA00023163"/>
    </source>
</evidence>
<evidence type="ECO:0000259" key="4">
    <source>
        <dbReference type="PROSITE" id="PS01124"/>
    </source>
</evidence>
<dbReference type="Pfam" id="PF12833">
    <property type="entry name" value="HTH_18"/>
    <property type="match status" value="1"/>
</dbReference>
<proteinExistence type="predicted"/>
<dbReference type="PANTHER" id="PTHR43280:SF32">
    <property type="entry name" value="TRANSCRIPTIONAL REGULATORY PROTEIN"/>
    <property type="match status" value="1"/>
</dbReference>
<keyword evidence="1" id="KW-0805">Transcription regulation</keyword>
<dbReference type="PRINTS" id="PR00032">
    <property type="entry name" value="HTHARAC"/>
</dbReference>
<dbReference type="SUPFAM" id="SSF46689">
    <property type="entry name" value="Homeodomain-like"/>
    <property type="match status" value="1"/>
</dbReference>
<organism evidence="5 6">
    <name type="scientific">Candidatus Prevotella avicola</name>
    <dbReference type="NCBI Taxonomy" id="2838738"/>
    <lineage>
        <taxon>Bacteria</taxon>
        <taxon>Pseudomonadati</taxon>
        <taxon>Bacteroidota</taxon>
        <taxon>Bacteroidia</taxon>
        <taxon>Bacteroidales</taxon>
        <taxon>Prevotellaceae</taxon>
        <taxon>Prevotella</taxon>
    </lineage>
</organism>
<keyword evidence="2" id="KW-0238">DNA-binding</keyword>
<dbReference type="InterPro" id="IPR020449">
    <property type="entry name" value="Tscrpt_reg_AraC-type_HTH"/>
</dbReference>
<dbReference type="PROSITE" id="PS01124">
    <property type="entry name" value="HTH_ARAC_FAMILY_2"/>
    <property type="match status" value="1"/>
</dbReference>
<sequence>MTQHFVDALGLPYNFSLSVGVRENPVLELKHGEFAAIQNYCNMVKDLLCENRPFQVETLRHLTCAYTYSLGSYLYRVTEGRKFSNEEVLMRRFLQEVHIHYKKERKVIFYAERLHLTSGYLSTLVRNVSGKTASDWIDNFVLLEAKIMLKSTNLTIQQISQELNFPSQTFFGKYFKRLSGVSPKEYRENGV</sequence>
<reference evidence="5" key="2">
    <citation type="submission" date="2021-04" db="EMBL/GenBank/DDBJ databases">
        <authorList>
            <person name="Gilroy R."/>
        </authorList>
    </citation>
    <scope>NUCLEOTIDE SEQUENCE</scope>
    <source>
        <strain evidence="5">ChiHecec3B27-8219</strain>
    </source>
</reference>
<dbReference type="InterPro" id="IPR018060">
    <property type="entry name" value="HTH_AraC"/>
</dbReference>
<dbReference type="Gene3D" id="1.10.10.60">
    <property type="entry name" value="Homeodomain-like"/>
    <property type="match status" value="1"/>
</dbReference>
<accession>A0A9D2FZY7</accession>
<evidence type="ECO:0000256" key="1">
    <source>
        <dbReference type="ARBA" id="ARBA00023015"/>
    </source>
</evidence>
<reference evidence="5" key="1">
    <citation type="journal article" date="2021" name="PeerJ">
        <title>Extensive microbial diversity within the chicken gut microbiome revealed by metagenomics and culture.</title>
        <authorList>
            <person name="Gilroy R."/>
            <person name="Ravi A."/>
            <person name="Getino M."/>
            <person name="Pursley I."/>
            <person name="Horton D.L."/>
            <person name="Alikhan N.F."/>
            <person name="Baker D."/>
            <person name="Gharbi K."/>
            <person name="Hall N."/>
            <person name="Watson M."/>
            <person name="Adriaenssens E.M."/>
            <person name="Foster-Nyarko E."/>
            <person name="Jarju S."/>
            <person name="Secka A."/>
            <person name="Antonio M."/>
            <person name="Oren A."/>
            <person name="Chaudhuri R.R."/>
            <person name="La Ragione R."/>
            <person name="Hildebrand F."/>
            <person name="Pallen M.J."/>
        </authorList>
    </citation>
    <scope>NUCLEOTIDE SEQUENCE</scope>
    <source>
        <strain evidence="5">ChiHecec3B27-8219</strain>
    </source>
</reference>
<feature type="domain" description="HTH araC/xylS-type" evidence="4">
    <location>
        <begin position="91"/>
        <end position="189"/>
    </location>
</feature>
<dbReference type="SMART" id="SM00342">
    <property type="entry name" value="HTH_ARAC"/>
    <property type="match status" value="1"/>
</dbReference>
<name>A0A9D2FZY7_9BACT</name>
<dbReference type="PANTHER" id="PTHR43280">
    <property type="entry name" value="ARAC-FAMILY TRANSCRIPTIONAL REGULATOR"/>
    <property type="match status" value="1"/>
</dbReference>
<evidence type="ECO:0000256" key="2">
    <source>
        <dbReference type="ARBA" id="ARBA00023125"/>
    </source>
</evidence>
<dbReference type="EMBL" id="DXBE01000069">
    <property type="protein sequence ID" value="HIZ70053.1"/>
    <property type="molecule type" value="Genomic_DNA"/>
</dbReference>
<dbReference type="GO" id="GO:0043565">
    <property type="term" value="F:sequence-specific DNA binding"/>
    <property type="evidence" value="ECO:0007669"/>
    <property type="project" value="InterPro"/>
</dbReference>
<dbReference type="InterPro" id="IPR009057">
    <property type="entry name" value="Homeodomain-like_sf"/>
</dbReference>
<dbReference type="Proteomes" id="UP000824055">
    <property type="component" value="Unassembled WGS sequence"/>
</dbReference>
<protein>
    <submittedName>
        <fullName evidence="5">Helix-turn-helix domain-containing protein</fullName>
    </submittedName>
</protein>
<keyword evidence="3" id="KW-0804">Transcription</keyword>
<evidence type="ECO:0000313" key="6">
    <source>
        <dbReference type="Proteomes" id="UP000824055"/>
    </source>
</evidence>
<comment type="caution">
    <text evidence="5">The sequence shown here is derived from an EMBL/GenBank/DDBJ whole genome shotgun (WGS) entry which is preliminary data.</text>
</comment>
<dbReference type="GO" id="GO:0003700">
    <property type="term" value="F:DNA-binding transcription factor activity"/>
    <property type="evidence" value="ECO:0007669"/>
    <property type="project" value="InterPro"/>
</dbReference>
<evidence type="ECO:0000313" key="5">
    <source>
        <dbReference type="EMBL" id="HIZ70053.1"/>
    </source>
</evidence>
<dbReference type="AlphaFoldDB" id="A0A9D2FZY7"/>